<feature type="transmembrane region" description="Helical" evidence="1">
    <location>
        <begin position="115"/>
        <end position="134"/>
    </location>
</feature>
<dbReference type="InterPro" id="IPR006461">
    <property type="entry name" value="PLAC_motif_containing"/>
</dbReference>
<protein>
    <submittedName>
        <fullName evidence="3">Cell number regulator 10-like isoform X1</fullName>
    </submittedName>
</protein>
<reference evidence="3" key="2">
    <citation type="submission" date="2025-08" db="UniProtKB">
        <authorList>
            <consortium name="RefSeq"/>
        </authorList>
    </citation>
    <scope>IDENTIFICATION</scope>
    <source>
        <tissue evidence="3">Young leaves</tissue>
    </source>
</reference>
<evidence type="ECO:0000313" key="3">
    <source>
        <dbReference type="RefSeq" id="XP_008795342.2"/>
    </source>
</evidence>
<keyword evidence="2" id="KW-1185">Reference proteome</keyword>
<dbReference type="RefSeq" id="XP_008795342.2">
    <property type="nucleotide sequence ID" value="XM_008797120.4"/>
</dbReference>
<dbReference type="NCBIfam" id="TIGR01571">
    <property type="entry name" value="A_thal_Cys_rich"/>
    <property type="match status" value="1"/>
</dbReference>
<dbReference type="OrthoDB" id="1045822at2759"/>
<gene>
    <name evidence="3" type="primary">LOC120103770</name>
</gene>
<sequence>MWAYLFLKNQSPEDSLYCFASLLQLNITRRLSFSLINLQATMYPNQSYPSAGLPPAMGVPSAFQMQQGPHLWSTGLCDCTTDCWSCCMTCFCPCITFGQIAEIVDQGATSCGSSGALFVFLGIICCHWIYSCFYRSKMRTQFRLAERPCCDCLVHCLCERCALCQEYRELQRRGFDMAIVRSLSLLQGHYKGIFSSSREVWHWSPFQKVPLNRLAQTAAMIPTSRVAIAQTLEDNWIFYDDETTIHTEVQLCL</sequence>
<dbReference type="KEGG" id="pda:120103770"/>
<dbReference type="AlphaFoldDB" id="A0A8B7CAU7"/>
<name>A0A8B7CAU7_PHODC</name>
<accession>A0A8B7CAU7</accession>
<proteinExistence type="predicted"/>
<keyword evidence="1" id="KW-0812">Transmembrane</keyword>
<keyword evidence="1" id="KW-0472">Membrane</keyword>
<organism evidence="2 3">
    <name type="scientific">Phoenix dactylifera</name>
    <name type="common">Date palm</name>
    <dbReference type="NCBI Taxonomy" id="42345"/>
    <lineage>
        <taxon>Eukaryota</taxon>
        <taxon>Viridiplantae</taxon>
        <taxon>Streptophyta</taxon>
        <taxon>Embryophyta</taxon>
        <taxon>Tracheophyta</taxon>
        <taxon>Spermatophyta</taxon>
        <taxon>Magnoliopsida</taxon>
        <taxon>Liliopsida</taxon>
        <taxon>Arecaceae</taxon>
        <taxon>Coryphoideae</taxon>
        <taxon>Phoeniceae</taxon>
        <taxon>Phoenix</taxon>
    </lineage>
</organism>
<evidence type="ECO:0000313" key="2">
    <source>
        <dbReference type="Proteomes" id="UP000228380"/>
    </source>
</evidence>
<dbReference type="Pfam" id="PF04749">
    <property type="entry name" value="PLAC8"/>
    <property type="match status" value="1"/>
</dbReference>
<reference evidence="2" key="1">
    <citation type="journal article" date="2019" name="Nat. Commun.">
        <title>Genome-wide association mapping of date palm fruit traits.</title>
        <authorList>
            <person name="Hazzouri K.M."/>
            <person name="Gros-Balthazard M."/>
            <person name="Flowers J.M."/>
            <person name="Copetti D."/>
            <person name="Lemansour A."/>
            <person name="Lebrun M."/>
            <person name="Masmoudi K."/>
            <person name="Ferrand S."/>
            <person name="Dhar M.I."/>
            <person name="Fresquez Z.A."/>
            <person name="Rosas U."/>
            <person name="Zhang J."/>
            <person name="Talag J."/>
            <person name="Lee S."/>
            <person name="Kudrna D."/>
            <person name="Powell R.F."/>
            <person name="Leitch I.J."/>
            <person name="Krueger R.R."/>
            <person name="Wing R.A."/>
            <person name="Amiri K.M.A."/>
            <person name="Purugganan M.D."/>
        </authorList>
    </citation>
    <scope>NUCLEOTIDE SEQUENCE [LARGE SCALE GENOMIC DNA]</scope>
    <source>
        <strain evidence="2">cv. Khalas</strain>
    </source>
</reference>
<evidence type="ECO:0000256" key="1">
    <source>
        <dbReference type="SAM" id="Phobius"/>
    </source>
</evidence>
<dbReference type="GeneID" id="120103770"/>
<dbReference type="Proteomes" id="UP000228380">
    <property type="component" value="Chromosome 8"/>
</dbReference>
<keyword evidence="1" id="KW-1133">Transmembrane helix</keyword>
<dbReference type="PANTHER" id="PTHR15907">
    <property type="entry name" value="DUF614 FAMILY PROTEIN-RELATED"/>
    <property type="match status" value="1"/>
</dbReference>